<dbReference type="InterPro" id="IPR051636">
    <property type="entry name" value="Plant_LTP/defense-related"/>
</dbReference>
<organism evidence="4 5">
    <name type="scientific">Brassica napus</name>
    <name type="common">Rape</name>
    <dbReference type="NCBI Taxonomy" id="3708"/>
    <lineage>
        <taxon>Eukaryota</taxon>
        <taxon>Viridiplantae</taxon>
        <taxon>Streptophyta</taxon>
        <taxon>Embryophyta</taxon>
        <taxon>Tracheophyta</taxon>
        <taxon>Spermatophyta</taxon>
        <taxon>Magnoliopsida</taxon>
        <taxon>eudicotyledons</taxon>
        <taxon>Gunneridae</taxon>
        <taxon>Pentapetalae</taxon>
        <taxon>rosids</taxon>
        <taxon>malvids</taxon>
        <taxon>Brassicales</taxon>
        <taxon>Brassicaceae</taxon>
        <taxon>Brassiceae</taxon>
        <taxon>Brassica</taxon>
    </lineage>
</organism>
<dbReference type="PANTHER" id="PTHR31731">
    <property type="match status" value="1"/>
</dbReference>
<accession>A0ABQ8B178</accession>
<comment type="similarity">
    <text evidence="1">Belongs to the plant LTP family. PEARLI1 subfamily.</text>
</comment>
<evidence type="ECO:0000256" key="2">
    <source>
        <dbReference type="SAM" id="SignalP"/>
    </source>
</evidence>
<feature type="chain" id="PRO_5047323392" description="Bifunctional inhibitor/plant lipid transfer protein/seed storage helical domain-containing protein" evidence="2">
    <location>
        <begin position="36"/>
        <end position="836"/>
    </location>
</feature>
<feature type="domain" description="Bifunctional inhibitor/plant lipid transfer protein/seed storage helical" evidence="3">
    <location>
        <begin position="39"/>
        <end position="122"/>
    </location>
</feature>
<reference evidence="4 5" key="1">
    <citation type="submission" date="2021-05" db="EMBL/GenBank/DDBJ databases">
        <title>Genome Assembly of Synthetic Allotetraploid Brassica napus Reveals Homoeologous Exchanges between Subgenomes.</title>
        <authorList>
            <person name="Davis J.T."/>
        </authorList>
    </citation>
    <scope>NUCLEOTIDE SEQUENCE [LARGE SCALE GENOMIC DNA]</scope>
    <source>
        <strain evidence="5">cv. Da-Ae</strain>
        <tissue evidence="4">Seedling</tissue>
    </source>
</reference>
<dbReference type="EMBL" id="JAGKQM010000012">
    <property type="protein sequence ID" value="KAH0898549.1"/>
    <property type="molecule type" value="Genomic_DNA"/>
</dbReference>
<sequence length="836" mass="90668">MNIDTVFLVHKQMAPRTSLALFLFLNLLFFTYASAQGTCPRNALQIGACTNVLNAIDLTLGSPPPPVPPCCSLIAGLADLEAAVCLCTALEVNVLGFNVHLPIDISVLFNACSRFSPPSFQCPFKVSARHGPSLELVMDRLLRSAWTVELGGPIVALWASRTLVRPSDLVFGFRDLAFTSTAPEPVTCFLHHIFTFVFGGGSFRRRGMTSGGKWFVLHPNNVIGSSVLNSGTSFEPLEAKNFVWTDRVEWLLFLFLNLLFFTYTSAQGTCPRNALQIGAFTNVLNAIDLTLGNPPPPVPPCRSLIAGLADLEAAVCLCTALDVNVLGINVHLPIDISVLFNACSRFAPPSFQCPVEHNGNVISDEYQLGMDRLLSSSWTVSCARHGPWNLVGLLSPYGLQGHSLGFSEHYYKKSIHEKAWLRSSGTSFTSTAPEPVTCFLHHIFTLGFGGSLQKRGMTSGGKWFVLHPNNVIGSSVLNGGTSLESLEAKNYFWTVFLVHKQMAPRTSLALFLFLNLLFFTYTSAQGTCPRNALQIGACTNVLNAIDLTLGNPPPPVPPCCSLIAGLADLEAAVCLCTALDVNVLGINVHLPIDISVLFNACSRFSPPSFQCPFKVSARHGPSFELIMDRFLRSAWAMELGGPIVALWASRTLVRRSGTSLTSSAPEPVTCFLHHIFTFVFGGGSFRKRGITSGGKWFVLHPNNVIGSYVLNGGTSFESLEAKNYFWTDRVEWLLFLFLNLLFFTYTPAQGTCPRNALQIGAFTNVLNAIDLTLGNPPPPVPPCCSLIAGLADLEAAVCLCTALDVNVLGINAHLPIDISVLFHACSRFAPPSFQCP</sequence>
<dbReference type="InterPro" id="IPR027923">
    <property type="entry name" value="Hydrophob_seed_dom"/>
</dbReference>
<dbReference type="CDD" id="cd01958">
    <property type="entry name" value="HPS_like"/>
    <property type="match status" value="4"/>
</dbReference>
<feature type="signal peptide" evidence="2">
    <location>
        <begin position="1"/>
        <end position="35"/>
    </location>
</feature>
<gene>
    <name evidence="4" type="ORF">HID58_048117</name>
</gene>
<keyword evidence="5" id="KW-1185">Reference proteome</keyword>
<dbReference type="InterPro" id="IPR036312">
    <property type="entry name" value="Bifun_inhib/LTP/seed_sf"/>
</dbReference>
<name>A0ABQ8B178_BRANA</name>
<evidence type="ECO:0000259" key="3">
    <source>
        <dbReference type="SMART" id="SM00499"/>
    </source>
</evidence>
<feature type="domain" description="Bifunctional inhibitor/plant lipid transfer protein/seed storage helical" evidence="3">
    <location>
        <begin position="528"/>
        <end position="611"/>
    </location>
</feature>
<dbReference type="Pfam" id="PF14547">
    <property type="entry name" value="Hydrophob_seed"/>
    <property type="match status" value="4"/>
</dbReference>
<keyword evidence="2" id="KW-0732">Signal</keyword>
<evidence type="ECO:0000313" key="4">
    <source>
        <dbReference type="EMBL" id="KAH0898549.1"/>
    </source>
</evidence>
<evidence type="ECO:0000313" key="5">
    <source>
        <dbReference type="Proteomes" id="UP000824890"/>
    </source>
</evidence>
<feature type="domain" description="Bifunctional inhibitor/plant lipid transfer protein/seed storage helical" evidence="3">
    <location>
        <begin position="752"/>
        <end position="835"/>
    </location>
</feature>
<dbReference type="Proteomes" id="UP000824890">
    <property type="component" value="Unassembled WGS sequence"/>
</dbReference>
<dbReference type="SMART" id="SM00499">
    <property type="entry name" value="AAI"/>
    <property type="match status" value="4"/>
</dbReference>
<feature type="domain" description="Bifunctional inhibitor/plant lipid transfer protein/seed storage helical" evidence="3">
    <location>
        <begin position="270"/>
        <end position="353"/>
    </location>
</feature>
<dbReference type="SUPFAM" id="SSF47699">
    <property type="entry name" value="Bifunctional inhibitor/lipid-transfer protein/seed storage 2S albumin"/>
    <property type="match status" value="4"/>
</dbReference>
<comment type="caution">
    <text evidence="4">The sequence shown here is derived from an EMBL/GenBank/DDBJ whole genome shotgun (WGS) entry which is preliminary data.</text>
</comment>
<dbReference type="InterPro" id="IPR016140">
    <property type="entry name" value="Bifunc_inhib/LTP/seed_store"/>
</dbReference>
<dbReference type="Gene3D" id="1.10.110.10">
    <property type="entry name" value="Plant lipid-transfer and hydrophobic proteins"/>
    <property type="match status" value="4"/>
</dbReference>
<proteinExistence type="inferred from homology"/>
<evidence type="ECO:0000256" key="1">
    <source>
        <dbReference type="ARBA" id="ARBA00008965"/>
    </source>
</evidence>
<protein>
    <recommendedName>
        <fullName evidence="3">Bifunctional inhibitor/plant lipid transfer protein/seed storage helical domain-containing protein</fullName>
    </recommendedName>
</protein>